<keyword evidence="1" id="KW-0732">Signal</keyword>
<comment type="caution">
    <text evidence="2">The sequence shown here is derived from an EMBL/GenBank/DDBJ whole genome shotgun (WGS) entry which is preliminary data.</text>
</comment>
<evidence type="ECO:0000313" key="3">
    <source>
        <dbReference type="Proteomes" id="UP000596977"/>
    </source>
</evidence>
<protein>
    <submittedName>
        <fullName evidence="2">Uncharacterized protein</fullName>
    </submittedName>
</protein>
<organism evidence="2 3">
    <name type="scientific">Pelagibacterium lentulum</name>
    <dbReference type="NCBI Taxonomy" id="2029865"/>
    <lineage>
        <taxon>Bacteria</taxon>
        <taxon>Pseudomonadati</taxon>
        <taxon>Pseudomonadota</taxon>
        <taxon>Alphaproteobacteria</taxon>
        <taxon>Hyphomicrobiales</taxon>
        <taxon>Devosiaceae</taxon>
        <taxon>Pelagibacterium</taxon>
    </lineage>
</organism>
<dbReference type="PROSITE" id="PS51257">
    <property type="entry name" value="PROKAR_LIPOPROTEIN"/>
    <property type="match status" value="1"/>
</dbReference>
<feature type="signal peptide" evidence="1">
    <location>
        <begin position="1"/>
        <end position="24"/>
    </location>
</feature>
<evidence type="ECO:0000313" key="2">
    <source>
        <dbReference type="EMBL" id="GGA64642.1"/>
    </source>
</evidence>
<dbReference type="AlphaFoldDB" id="A0A916RQN4"/>
<proteinExistence type="predicted"/>
<reference evidence="2 3" key="1">
    <citation type="journal article" date="2014" name="Int. J. Syst. Evol. Microbiol.">
        <title>Complete genome sequence of Corynebacterium casei LMG S-19264T (=DSM 44701T), isolated from a smear-ripened cheese.</title>
        <authorList>
            <consortium name="US DOE Joint Genome Institute (JGI-PGF)"/>
            <person name="Walter F."/>
            <person name="Albersmeier A."/>
            <person name="Kalinowski J."/>
            <person name="Ruckert C."/>
        </authorList>
    </citation>
    <scope>NUCLEOTIDE SEQUENCE [LARGE SCALE GENOMIC DNA]</scope>
    <source>
        <strain evidence="2 3">CGMCC 1.15896</strain>
    </source>
</reference>
<dbReference type="EMBL" id="BMKB01000013">
    <property type="protein sequence ID" value="GGA64642.1"/>
    <property type="molecule type" value="Genomic_DNA"/>
</dbReference>
<sequence>MKFLICAIALVVLAGCSTSGTSSSVGGESISDGWQENEVKSAGMIYGGRPIGVRRSGVTPSGLSYTYHPDGSGSVDTGTGNLMGNWAVDCTRDRMTDRRECHIRSLEAKLLVEFGQSNTPQRVCIIGHNFPGRTGAIRVDSNSLVNTGTSGCVAGSFAQQMVAANRVTVRYVEWPYDYPRDHSALLRGYPEAAELLRFIRGNIDNLAF</sequence>
<name>A0A916RQN4_9HYPH</name>
<keyword evidence="3" id="KW-1185">Reference proteome</keyword>
<accession>A0A916RQN4</accession>
<dbReference type="OrthoDB" id="8381712at2"/>
<dbReference type="RefSeq" id="WP_127071384.1">
    <property type="nucleotide sequence ID" value="NZ_BMKB01000013.1"/>
</dbReference>
<feature type="chain" id="PRO_5038139523" evidence="1">
    <location>
        <begin position="25"/>
        <end position="208"/>
    </location>
</feature>
<evidence type="ECO:0000256" key="1">
    <source>
        <dbReference type="SAM" id="SignalP"/>
    </source>
</evidence>
<gene>
    <name evidence="2" type="ORF">GCM10011499_38890</name>
</gene>
<dbReference type="Proteomes" id="UP000596977">
    <property type="component" value="Unassembled WGS sequence"/>
</dbReference>